<reference evidence="2 3" key="1">
    <citation type="journal article" date="2015" name="Biotechnol. Bioeng.">
        <title>Genome sequence and phenotypic characterization of Caulobacter segnis.</title>
        <authorList>
            <person name="Patel S."/>
            <person name="Fletcher B."/>
            <person name="Scott D.C."/>
            <person name="Ely B."/>
        </authorList>
    </citation>
    <scope>NUCLEOTIDE SEQUENCE [LARGE SCALE GENOMIC DNA]</scope>
    <source>
        <strain evidence="2 3">ERI-2</strain>
    </source>
</reference>
<dbReference type="InterPro" id="IPR008331">
    <property type="entry name" value="Ferritin_DPS_dom"/>
</dbReference>
<evidence type="ECO:0000313" key="2">
    <source>
        <dbReference type="EMBL" id="OAA90519.1"/>
    </source>
</evidence>
<evidence type="ECO:0000259" key="1">
    <source>
        <dbReference type="Pfam" id="PF00210"/>
    </source>
</evidence>
<sequence length="176" mass="20401">MPGDISKHTKYIVNLPYPKPRVERTSIGYANVLLKDYAGEVSEFTAVSLYVYQHMVSEGRFEDYSKVIGGISMAEMKHLELIGKTVKLLGIKPIYIDSACPPGQLWTPAYVNFITFIRDMLLEDIKSEKKAIKNYKYHISIIKDRYIQELIKRIIMDEELHLKLFAELYEKYSAVQ</sequence>
<dbReference type="OrthoDB" id="9791649at2"/>
<dbReference type="Proteomes" id="UP000077407">
    <property type="component" value="Unassembled WGS sequence"/>
</dbReference>
<dbReference type="GO" id="GO:0008199">
    <property type="term" value="F:ferric iron binding"/>
    <property type="evidence" value="ECO:0007669"/>
    <property type="project" value="InterPro"/>
</dbReference>
<gene>
    <name evidence="2" type="ORF">WY13_01423</name>
</gene>
<dbReference type="EMBL" id="LITT01000011">
    <property type="protein sequence ID" value="OAA90519.1"/>
    <property type="molecule type" value="Genomic_DNA"/>
</dbReference>
<dbReference type="InterPro" id="IPR009078">
    <property type="entry name" value="Ferritin-like_SF"/>
</dbReference>
<comment type="caution">
    <text evidence="2">The sequence shown here is derived from an EMBL/GenBank/DDBJ whole genome shotgun (WGS) entry which is preliminary data.</text>
</comment>
<protein>
    <submittedName>
        <fullName evidence="2">Manganese containing catalase</fullName>
    </submittedName>
</protein>
<dbReference type="AlphaFoldDB" id="A0A162N9B1"/>
<evidence type="ECO:0000313" key="3">
    <source>
        <dbReference type="Proteomes" id="UP000077407"/>
    </source>
</evidence>
<dbReference type="SUPFAM" id="SSF47240">
    <property type="entry name" value="Ferritin-like"/>
    <property type="match status" value="1"/>
</dbReference>
<name>A0A162N9B1_9CLOT</name>
<dbReference type="CDD" id="cd07908">
    <property type="entry name" value="Mn_catalase_like"/>
    <property type="match status" value="1"/>
</dbReference>
<dbReference type="InterPro" id="IPR012347">
    <property type="entry name" value="Ferritin-like"/>
</dbReference>
<organism evidence="2 3">
    <name type="scientific">Clostridium ljungdahlii</name>
    <dbReference type="NCBI Taxonomy" id="1538"/>
    <lineage>
        <taxon>Bacteria</taxon>
        <taxon>Bacillati</taxon>
        <taxon>Bacillota</taxon>
        <taxon>Clostridia</taxon>
        <taxon>Eubacteriales</taxon>
        <taxon>Clostridiaceae</taxon>
        <taxon>Clostridium</taxon>
    </lineage>
</organism>
<dbReference type="Gene3D" id="1.20.1260.10">
    <property type="match status" value="2"/>
</dbReference>
<dbReference type="RefSeq" id="WP_063554959.1">
    <property type="nucleotide sequence ID" value="NZ_LITT01000011.1"/>
</dbReference>
<dbReference type="Pfam" id="PF00210">
    <property type="entry name" value="Ferritin"/>
    <property type="match status" value="1"/>
</dbReference>
<feature type="domain" description="Ferritin/DPS" evidence="1">
    <location>
        <begin position="43"/>
        <end position="172"/>
    </location>
</feature>
<dbReference type="PATRIC" id="fig|1538.10.peg.331"/>
<accession>A0A162N9B1</accession>
<proteinExistence type="predicted"/>